<dbReference type="SUPFAM" id="SSF48371">
    <property type="entry name" value="ARM repeat"/>
    <property type="match status" value="1"/>
</dbReference>
<dbReference type="InterPro" id="IPR052107">
    <property type="entry name" value="HEAT6"/>
</dbReference>
<sequence length="1232" mass="136183">MTSSSPGVRSWRTVFLTLRDETLISPPPSVLLELLRRLFLSQAHDAFVVAAASLPPSEVTSDVVLLVELASTTSQCEDAVEFLLHACHLVKLIFLGRNGCRTTSSNYERKFPQESKIHEVCCRVRLELNSSSWTTMIYFLEVTMENVHGTANKKSNVSCALRFKTIAEILEILRNISKVYGRNSLISETNHLARLLIFIISSLHSEMLTIHNAKDAPLHHTDNGSAKLKYSSLCEIQIIVLSLLGDALSKIGASMSESLWDSVVKVLRKLMDFLASEKLIIVDSIMSRFYGTLFHCLHLILSNPKGSLSAHMTGFVTTLQMFLTYGLPSRSCLAFTSVESKNKATNSANQKPGILESPKSERVPYRPPHLRRRVGTDTHLPSAESSSDCESRFSLFSSDSELSDNDVTPIDGDRYRSSKSRLAAILCIQDLCIAEPKSITSLWTLLLPESDVLQPRKHIQTLMSCLLFDPIMKIRIASSSTLATMLDGHSVVLLQLAEHRESSKCGPFTALSSSLGQILVQLHTGVLYLIKRESHDGLLASLFKVLMLLISDTPYARMPENLLSTTISSVLDRIKKDLSFKTESIGLLATSVSCLGAAFSKSPPSPHTLKMLGEDISRGAMSQQEMSVPYLLIKLSDPGRMPVIAFEALQALKAIAHNYPSIMTGYWEQMSAITYGLLQEPAVPDVSKFNTGSWKGDFGKASGATSERCTGSAMKVIDECLRAASGFKGADDLLEFRLLDIQLMSNTTREKRVAAAPSYELDISDSLNKDLTDFPSAAKKWSEIIKKHLPLAICHWSSMVRAAAFTCFAGLTSTVFSILNKDMQEFIISSAISVARDDETPSVKSAACRAIGVVVSFSQIIYNGNLLTKFIRATEFFTRDSTVSVRVTASWSLANICDSLRHRAIELQLESYTNDVELEALSLAVESALRLTKDGDKIKSNAVRALGYLSRFLSLNCYSKANEVAGIPMEPYYSARSREFSKLSVCVENSSPVFTSSCSSSTKCGDRRWLERMVQAFLSCVTTGNVKVQWNVCHALSNLFMNDTLRLHDMPWAPTVYSILLLLLRDSTNYKIRIHAAIALAVPVSRLDYGSSFSDVVQGLVHVLESSGSHQSLIPPNFKHKDNLEKQLSLSTLHVIGFVSLEDGPALKDLFLKKAQFLEGWLKFMCASLIENQDQPSASAATFNGRHSDVPAPYVPKKAMMLAALKSSLNIYKYSNHYSISERFEKLISNYS</sequence>
<dbReference type="PANTHER" id="PTHR13366:SF0">
    <property type="entry name" value="HEAT REPEAT-CONTAINING PROTEIN 6"/>
    <property type="match status" value="1"/>
</dbReference>
<evidence type="ECO:0000313" key="4">
    <source>
        <dbReference type="Proteomes" id="UP001418222"/>
    </source>
</evidence>
<comment type="caution">
    <text evidence="3">The sequence shown here is derived from an EMBL/GenBank/DDBJ whole genome shotgun (WGS) entry which is preliminary data.</text>
</comment>
<keyword evidence="4" id="KW-1185">Reference proteome</keyword>
<proteinExistence type="predicted"/>
<dbReference type="InterPro" id="IPR016024">
    <property type="entry name" value="ARM-type_fold"/>
</dbReference>
<reference evidence="3 4" key="1">
    <citation type="journal article" date="2022" name="Nat. Plants">
        <title>Genomes of leafy and leafless Platanthera orchids illuminate the evolution of mycoheterotrophy.</title>
        <authorList>
            <person name="Li M.H."/>
            <person name="Liu K.W."/>
            <person name="Li Z."/>
            <person name="Lu H.C."/>
            <person name="Ye Q.L."/>
            <person name="Zhang D."/>
            <person name="Wang J.Y."/>
            <person name="Li Y.F."/>
            <person name="Zhong Z.M."/>
            <person name="Liu X."/>
            <person name="Yu X."/>
            <person name="Liu D.K."/>
            <person name="Tu X.D."/>
            <person name="Liu B."/>
            <person name="Hao Y."/>
            <person name="Liao X.Y."/>
            <person name="Jiang Y.T."/>
            <person name="Sun W.H."/>
            <person name="Chen J."/>
            <person name="Chen Y.Q."/>
            <person name="Ai Y."/>
            <person name="Zhai J.W."/>
            <person name="Wu S.S."/>
            <person name="Zhou Z."/>
            <person name="Hsiao Y.Y."/>
            <person name="Wu W.L."/>
            <person name="Chen Y.Y."/>
            <person name="Lin Y.F."/>
            <person name="Hsu J.L."/>
            <person name="Li C.Y."/>
            <person name="Wang Z.W."/>
            <person name="Zhao X."/>
            <person name="Zhong W.Y."/>
            <person name="Ma X.K."/>
            <person name="Ma L."/>
            <person name="Huang J."/>
            <person name="Chen G.Z."/>
            <person name="Huang M.Z."/>
            <person name="Huang L."/>
            <person name="Peng D.H."/>
            <person name="Luo Y.B."/>
            <person name="Zou S.Q."/>
            <person name="Chen S.P."/>
            <person name="Lan S."/>
            <person name="Tsai W.C."/>
            <person name="Van de Peer Y."/>
            <person name="Liu Z.J."/>
        </authorList>
    </citation>
    <scope>NUCLEOTIDE SEQUENCE [LARGE SCALE GENOMIC DNA]</scope>
    <source>
        <strain evidence="3">Lor287</strain>
    </source>
</reference>
<evidence type="ECO:0000313" key="3">
    <source>
        <dbReference type="EMBL" id="KAK8934104.1"/>
    </source>
</evidence>
<evidence type="ECO:0000259" key="2">
    <source>
        <dbReference type="Pfam" id="PF13251"/>
    </source>
</evidence>
<gene>
    <name evidence="3" type="ORF">KSP39_PZI014808</name>
</gene>
<dbReference type="Gene3D" id="1.25.10.10">
    <property type="entry name" value="Leucine-rich Repeat Variant"/>
    <property type="match status" value="2"/>
</dbReference>
<organism evidence="3 4">
    <name type="scientific">Platanthera zijinensis</name>
    <dbReference type="NCBI Taxonomy" id="2320716"/>
    <lineage>
        <taxon>Eukaryota</taxon>
        <taxon>Viridiplantae</taxon>
        <taxon>Streptophyta</taxon>
        <taxon>Embryophyta</taxon>
        <taxon>Tracheophyta</taxon>
        <taxon>Spermatophyta</taxon>
        <taxon>Magnoliopsida</taxon>
        <taxon>Liliopsida</taxon>
        <taxon>Asparagales</taxon>
        <taxon>Orchidaceae</taxon>
        <taxon>Orchidoideae</taxon>
        <taxon>Orchideae</taxon>
        <taxon>Orchidinae</taxon>
        <taxon>Platanthera</taxon>
    </lineage>
</organism>
<feature type="region of interest" description="Disordered" evidence="1">
    <location>
        <begin position="344"/>
        <end position="387"/>
    </location>
</feature>
<dbReference type="EMBL" id="JBBWWQ010000012">
    <property type="protein sequence ID" value="KAK8934104.1"/>
    <property type="molecule type" value="Genomic_DNA"/>
</dbReference>
<dbReference type="AlphaFoldDB" id="A0AAP0B9V5"/>
<dbReference type="InterPro" id="IPR025283">
    <property type="entry name" value="DUF4042"/>
</dbReference>
<evidence type="ECO:0000256" key="1">
    <source>
        <dbReference type="SAM" id="MobiDB-lite"/>
    </source>
</evidence>
<name>A0AAP0B9V5_9ASPA</name>
<dbReference type="Pfam" id="PF13251">
    <property type="entry name" value="DUF4042"/>
    <property type="match status" value="1"/>
</dbReference>
<dbReference type="Proteomes" id="UP001418222">
    <property type="component" value="Unassembled WGS sequence"/>
</dbReference>
<dbReference type="InterPro" id="IPR011989">
    <property type="entry name" value="ARM-like"/>
</dbReference>
<dbReference type="PANTHER" id="PTHR13366">
    <property type="entry name" value="MALARIA ANTIGEN-RELATED"/>
    <property type="match status" value="1"/>
</dbReference>
<accession>A0AAP0B9V5</accession>
<feature type="domain" description="DUF4042" evidence="2">
    <location>
        <begin position="420"/>
        <end position="601"/>
    </location>
</feature>
<protein>
    <recommendedName>
        <fullName evidence="2">DUF4042 domain-containing protein</fullName>
    </recommendedName>
</protein>